<evidence type="ECO:0000313" key="4">
    <source>
        <dbReference type="Proteomes" id="UP001146120"/>
    </source>
</evidence>
<reference evidence="3" key="1">
    <citation type="submission" date="2022-11" db="EMBL/GenBank/DDBJ databases">
        <authorList>
            <person name="Morgan W.R."/>
            <person name="Tartar A."/>
        </authorList>
    </citation>
    <scope>NUCLEOTIDE SEQUENCE</scope>
    <source>
        <strain evidence="3">ARSEF 373</strain>
    </source>
</reference>
<sequence>MMDMQEVTERRRLKDDYDEERKEVDPSVNGSPEAEMAAARKRRSGGSWLRYVTDRVWPTIFLTVATFGLHEAKFVQELLYSHVANRTFVNLGIFFSTSVMLFASYIEVYRSMLLGDHVRYENAKTSTHGMLVSMIAASICFTIGLWPVWGWLTMPYLFMWFWGVIVQLVVIFPVQLQRIIFAGAYLWFMHSYLSLFVV</sequence>
<name>A0AAV2YNA2_9STRA</name>
<keyword evidence="2" id="KW-1133">Transmembrane helix</keyword>
<feature type="transmembrane region" description="Helical" evidence="2">
    <location>
        <begin position="155"/>
        <end position="172"/>
    </location>
</feature>
<evidence type="ECO:0000256" key="2">
    <source>
        <dbReference type="SAM" id="Phobius"/>
    </source>
</evidence>
<feature type="transmembrane region" description="Helical" evidence="2">
    <location>
        <begin position="129"/>
        <end position="149"/>
    </location>
</feature>
<dbReference type="Pfam" id="PF20479">
    <property type="entry name" value="TMEM128"/>
    <property type="match status" value="1"/>
</dbReference>
<dbReference type="EMBL" id="DAKRPA010000243">
    <property type="protein sequence ID" value="DAZ94579.1"/>
    <property type="molecule type" value="Genomic_DNA"/>
</dbReference>
<dbReference type="InterPro" id="IPR033579">
    <property type="entry name" value="TMEM128"/>
</dbReference>
<organism evidence="3 4">
    <name type="scientific">Lagenidium giganteum</name>
    <dbReference type="NCBI Taxonomy" id="4803"/>
    <lineage>
        <taxon>Eukaryota</taxon>
        <taxon>Sar</taxon>
        <taxon>Stramenopiles</taxon>
        <taxon>Oomycota</taxon>
        <taxon>Peronosporomycetes</taxon>
        <taxon>Pythiales</taxon>
        <taxon>Pythiaceae</taxon>
    </lineage>
</organism>
<feature type="region of interest" description="Disordered" evidence="1">
    <location>
        <begin position="1"/>
        <end position="35"/>
    </location>
</feature>
<comment type="caution">
    <text evidence="3">The sequence shown here is derived from an EMBL/GenBank/DDBJ whole genome shotgun (WGS) entry which is preliminary data.</text>
</comment>
<reference evidence="3" key="2">
    <citation type="journal article" date="2023" name="Microbiol Resour">
        <title>Decontamination and Annotation of the Draft Genome Sequence of the Oomycete Lagenidium giganteum ARSEF 373.</title>
        <authorList>
            <person name="Morgan W.R."/>
            <person name="Tartar A."/>
        </authorList>
    </citation>
    <scope>NUCLEOTIDE SEQUENCE</scope>
    <source>
        <strain evidence="3">ARSEF 373</strain>
    </source>
</reference>
<protein>
    <submittedName>
        <fullName evidence="3">Uncharacterized protein</fullName>
    </submittedName>
</protein>
<keyword evidence="2" id="KW-0472">Membrane</keyword>
<dbReference type="PANTHER" id="PTHR31134:SF1">
    <property type="entry name" value="TRANSMEMBRANE PROTEIN 128"/>
    <property type="match status" value="1"/>
</dbReference>
<keyword evidence="2" id="KW-0812">Transmembrane</keyword>
<evidence type="ECO:0000256" key="1">
    <source>
        <dbReference type="SAM" id="MobiDB-lite"/>
    </source>
</evidence>
<proteinExistence type="predicted"/>
<dbReference type="Proteomes" id="UP001146120">
    <property type="component" value="Unassembled WGS sequence"/>
</dbReference>
<gene>
    <name evidence="3" type="ORF">N0F65_004339</name>
</gene>
<dbReference type="PANTHER" id="PTHR31134">
    <property type="entry name" value="TRANSMEMBRANE PROTEIN 128"/>
    <property type="match status" value="1"/>
</dbReference>
<keyword evidence="4" id="KW-1185">Reference proteome</keyword>
<feature type="compositionally biased region" description="Basic and acidic residues" evidence="1">
    <location>
        <begin position="7"/>
        <end position="25"/>
    </location>
</feature>
<dbReference type="AlphaFoldDB" id="A0AAV2YNA2"/>
<feature type="transmembrane region" description="Helical" evidence="2">
    <location>
        <begin position="88"/>
        <end position="108"/>
    </location>
</feature>
<evidence type="ECO:0000313" key="3">
    <source>
        <dbReference type="EMBL" id="DAZ94579.1"/>
    </source>
</evidence>
<accession>A0AAV2YNA2</accession>